<dbReference type="AlphaFoldDB" id="I3JG60"/>
<feature type="compositionally biased region" description="Low complexity" evidence="6">
    <location>
        <begin position="518"/>
        <end position="528"/>
    </location>
</feature>
<protein>
    <submittedName>
        <fullName evidence="8">Endosomal transmembrane epsin interactor 2</fullName>
    </submittedName>
</protein>
<comment type="subcellular location">
    <subcellularLocation>
        <location evidence="1">Membrane</location>
        <topology evidence="1">Multi-pass membrane protein</topology>
    </subcellularLocation>
</comment>
<proteinExistence type="inferred from homology"/>
<keyword evidence="9" id="KW-1185">Reference proteome</keyword>
<feature type="compositionally biased region" description="Low complexity" evidence="6">
    <location>
        <begin position="472"/>
        <end position="486"/>
    </location>
</feature>
<reference evidence="8" key="3">
    <citation type="submission" date="2025-09" db="UniProtKB">
        <authorList>
            <consortium name="Ensembl"/>
        </authorList>
    </citation>
    <scope>IDENTIFICATION</scope>
</reference>
<evidence type="ECO:0000256" key="3">
    <source>
        <dbReference type="ARBA" id="ARBA00022989"/>
    </source>
</evidence>
<keyword evidence="2 7" id="KW-0812">Transmembrane</keyword>
<evidence type="ECO:0000256" key="1">
    <source>
        <dbReference type="ARBA" id="ARBA00004141"/>
    </source>
</evidence>
<feature type="region of interest" description="Disordered" evidence="6">
    <location>
        <begin position="1"/>
        <end position="23"/>
    </location>
</feature>
<comment type="similarity">
    <text evidence="5">Belongs to the ENTREP family.</text>
</comment>
<feature type="compositionally biased region" description="Polar residues" evidence="6">
    <location>
        <begin position="678"/>
        <end position="696"/>
    </location>
</feature>
<feature type="transmembrane region" description="Helical" evidence="7">
    <location>
        <begin position="41"/>
        <end position="66"/>
    </location>
</feature>
<dbReference type="InterPro" id="IPR030431">
    <property type="entry name" value="ENTREP1-3"/>
</dbReference>
<feature type="region of interest" description="Disordered" evidence="6">
    <location>
        <begin position="660"/>
        <end position="704"/>
    </location>
</feature>
<dbReference type="PANTHER" id="PTHR17615">
    <property type="entry name" value="PROTEIN FAM189A"/>
    <property type="match status" value="1"/>
</dbReference>
<accession>I3JG60</accession>
<evidence type="ECO:0000256" key="7">
    <source>
        <dbReference type="SAM" id="Phobius"/>
    </source>
</evidence>
<feature type="transmembrane region" description="Helical" evidence="7">
    <location>
        <begin position="78"/>
        <end position="95"/>
    </location>
</feature>
<dbReference type="Pfam" id="PF04103">
    <property type="entry name" value="CD20"/>
    <property type="match status" value="1"/>
</dbReference>
<feature type="region of interest" description="Disordered" evidence="6">
    <location>
        <begin position="374"/>
        <end position="395"/>
    </location>
</feature>
<dbReference type="PANTHER" id="PTHR17615:SF6">
    <property type="entry name" value="PROTEIN ENTREP2"/>
    <property type="match status" value="1"/>
</dbReference>
<reference evidence="9" key="1">
    <citation type="submission" date="2012-01" db="EMBL/GenBank/DDBJ databases">
        <title>The Genome Sequence of Oreochromis niloticus (Nile Tilapia).</title>
        <authorList>
            <consortium name="Broad Institute Genome Assembly Team"/>
            <consortium name="Broad Institute Sequencing Platform"/>
            <person name="Di Palma F."/>
            <person name="Johnson J."/>
            <person name="Lander E.S."/>
            <person name="Lindblad-Toh K."/>
        </authorList>
    </citation>
    <scope>NUCLEOTIDE SEQUENCE [LARGE SCALE GENOMIC DNA]</scope>
</reference>
<dbReference type="GO" id="GO:0016020">
    <property type="term" value="C:membrane"/>
    <property type="evidence" value="ECO:0007669"/>
    <property type="project" value="UniProtKB-SubCell"/>
</dbReference>
<sequence length="704" mass="76454">MPVNALPRGGSSGLGGPGSLSPASLSRSLSRLREYRTRTRIMLALGVSQMVLGSLILAVSFAALALTTSPRVRHSCPFWAGFSVLLSGLIGVVSWKRPLSLVITFFMLLSAVCVMLNLAGSILSCQNAQLVNSLEDCQLLKFDSDGVCVCCELQKQSSSCNSLGETLKLNPLRDCNTIRIRLKELLFSVCALNVISTIVCALATAMCCMQMVSTDVLQMFMPHRARALNADCMTPHGTILHQTLDFDEFIPPIPPPPYYPPEYTCTPSMDGQRGLHLDFPHSPFSAIYGVPINSPGTLYPTDLPPPYESVVGQTPASQVTISIEQQATESSLCERNTTAGLSTQASVDSASLMVSEVADQDQTCSSEDLCSLEVQGSDSSPYGTPHTAPTDGSCTSLELCTRDASRCRRGLTNTDARPSDTGYSESSHTQESLERSPDWSSENFTISPLAASPSPSPPARPRGPRLCFSVWSPSSASQPPSTSAQSGHSPSERPRVLRAARRYRKLARIVRSTSDPISCSTTTGSKCSKYPRDNSTEVVGGKPTHMYARKQQKEGKKVDIHLKPRSLHTHSSNERPHSLADLKMYKDTKILVAKFLEHSSCSLPPEVQQVVNNIKCVIKSDEKHMEEAIFSANVIDQVMTQRIIGSPRKRGHEDLHLQSCGALSSSPSPSMRRPKHLPQTSTACTNPLRSPSSEQSLECRETIL</sequence>
<keyword evidence="4 7" id="KW-0472">Membrane</keyword>
<dbReference type="Ensembl" id="ENSONIT00000007856.2">
    <property type="protein sequence ID" value="ENSONIP00000007851.2"/>
    <property type="gene ID" value="ENSONIG00000006230.2"/>
</dbReference>
<evidence type="ECO:0000313" key="8">
    <source>
        <dbReference type="Ensembl" id="ENSONIP00000007851.2"/>
    </source>
</evidence>
<feature type="transmembrane region" description="Helical" evidence="7">
    <location>
        <begin position="101"/>
        <end position="123"/>
    </location>
</feature>
<dbReference type="GeneTree" id="ENSGT00530000063335"/>
<dbReference type="Proteomes" id="UP000005207">
    <property type="component" value="Linkage group LG1"/>
</dbReference>
<evidence type="ECO:0000256" key="4">
    <source>
        <dbReference type="ARBA" id="ARBA00023136"/>
    </source>
</evidence>
<name>I3JG60_ORENI</name>
<reference evidence="8" key="2">
    <citation type="submission" date="2025-08" db="UniProtKB">
        <authorList>
            <consortium name="Ensembl"/>
        </authorList>
    </citation>
    <scope>IDENTIFICATION</scope>
</reference>
<organism evidence="8 9">
    <name type="scientific">Oreochromis niloticus</name>
    <name type="common">Nile tilapia</name>
    <name type="synonym">Tilapia nilotica</name>
    <dbReference type="NCBI Taxonomy" id="8128"/>
    <lineage>
        <taxon>Eukaryota</taxon>
        <taxon>Metazoa</taxon>
        <taxon>Chordata</taxon>
        <taxon>Craniata</taxon>
        <taxon>Vertebrata</taxon>
        <taxon>Euteleostomi</taxon>
        <taxon>Actinopterygii</taxon>
        <taxon>Neopterygii</taxon>
        <taxon>Teleostei</taxon>
        <taxon>Neoteleostei</taxon>
        <taxon>Acanthomorphata</taxon>
        <taxon>Ovalentaria</taxon>
        <taxon>Cichlomorphae</taxon>
        <taxon>Cichliformes</taxon>
        <taxon>Cichlidae</taxon>
        <taxon>African cichlids</taxon>
        <taxon>Pseudocrenilabrinae</taxon>
        <taxon>Oreochromini</taxon>
        <taxon>Oreochromis</taxon>
    </lineage>
</organism>
<dbReference type="InterPro" id="IPR007237">
    <property type="entry name" value="CD20-like"/>
</dbReference>
<evidence type="ECO:0000313" key="9">
    <source>
        <dbReference type="Proteomes" id="UP000005207"/>
    </source>
</evidence>
<gene>
    <name evidence="8" type="primary">ENTREP2</name>
</gene>
<evidence type="ECO:0000256" key="5">
    <source>
        <dbReference type="ARBA" id="ARBA00034309"/>
    </source>
</evidence>
<feature type="region of interest" description="Disordered" evidence="6">
    <location>
        <begin position="515"/>
        <end position="541"/>
    </location>
</feature>
<feature type="compositionally biased region" description="Polar residues" evidence="6">
    <location>
        <begin position="411"/>
        <end position="430"/>
    </location>
</feature>
<keyword evidence="3 7" id="KW-1133">Transmembrane helix</keyword>
<evidence type="ECO:0000256" key="2">
    <source>
        <dbReference type="ARBA" id="ARBA00022692"/>
    </source>
</evidence>
<evidence type="ECO:0000256" key="6">
    <source>
        <dbReference type="SAM" id="MobiDB-lite"/>
    </source>
</evidence>
<feature type="region of interest" description="Disordered" evidence="6">
    <location>
        <begin position="410"/>
        <end position="495"/>
    </location>
</feature>